<name>A0A645BHA0_9ZZZZ</name>
<feature type="domain" description="Thioredoxin" evidence="5">
    <location>
        <begin position="1"/>
        <end position="102"/>
    </location>
</feature>
<dbReference type="Pfam" id="PF00085">
    <property type="entry name" value="Thioredoxin"/>
    <property type="match status" value="1"/>
</dbReference>
<reference evidence="6" key="1">
    <citation type="submission" date="2019-08" db="EMBL/GenBank/DDBJ databases">
        <authorList>
            <person name="Kucharzyk K."/>
            <person name="Murdoch R.W."/>
            <person name="Higgins S."/>
            <person name="Loffler F."/>
        </authorList>
    </citation>
    <scope>NUCLEOTIDE SEQUENCE</scope>
</reference>
<dbReference type="SUPFAM" id="SSF52833">
    <property type="entry name" value="Thioredoxin-like"/>
    <property type="match status" value="1"/>
</dbReference>
<dbReference type="FunFam" id="3.40.30.10:FF:000001">
    <property type="entry name" value="Thioredoxin"/>
    <property type="match status" value="1"/>
</dbReference>
<dbReference type="PROSITE" id="PS51352">
    <property type="entry name" value="THIOREDOXIN_2"/>
    <property type="match status" value="1"/>
</dbReference>
<dbReference type="CDD" id="cd02947">
    <property type="entry name" value="TRX_family"/>
    <property type="match status" value="1"/>
</dbReference>
<protein>
    <submittedName>
        <fullName evidence="6">Thioredoxin 1</fullName>
    </submittedName>
</protein>
<evidence type="ECO:0000256" key="2">
    <source>
        <dbReference type="ARBA" id="ARBA00022982"/>
    </source>
</evidence>
<evidence type="ECO:0000259" key="5">
    <source>
        <dbReference type="PROSITE" id="PS51352"/>
    </source>
</evidence>
<evidence type="ECO:0000313" key="6">
    <source>
        <dbReference type="EMBL" id="MPM61124.1"/>
    </source>
</evidence>
<dbReference type="AlphaFoldDB" id="A0A645BHA0"/>
<organism evidence="6">
    <name type="scientific">bioreactor metagenome</name>
    <dbReference type="NCBI Taxonomy" id="1076179"/>
    <lineage>
        <taxon>unclassified sequences</taxon>
        <taxon>metagenomes</taxon>
        <taxon>ecological metagenomes</taxon>
    </lineage>
</organism>
<comment type="caution">
    <text evidence="6">The sequence shown here is derived from an EMBL/GenBank/DDBJ whole genome shotgun (WGS) entry which is preliminary data.</text>
</comment>
<dbReference type="PRINTS" id="PR00421">
    <property type="entry name" value="THIOREDOXIN"/>
</dbReference>
<accession>A0A645BHA0</accession>
<sequence length="102" mass="11416">MSVITLTQQNFNQEVLQSETPVLVDFWAEWCGPCRMVSPIVEEIAKENTAFKVGKVNVDDQQALAQQYGVRSIPTLIVFKKGSIYKTAVGARPKESILQMID</sequence>
<dbReference type="InterPro" id="IPR017937">
    <property type="entry name" value="Thioredoxin_CS"/>
</dbReference>
<dbReference type="PANTHER" id="PTHR45663:SF11">
    <property type="entry name" value="GEO12009P1"/>
    <property type="match status" value="1"/>
</dbReference>
<dbReference type="Gene3D" id="3.40.30.10">
    <property type="entry name" value="Glutaredoxin"/>
    <property type="match status" value="1"/>
</dbReference>
<dbReference type="InterPro" id="IPR005746">
    <property type="entry name" value="Thioredoxin"/>
</dbReference>
<dbReference type="PANTHER" id="PTHR45663">
    <property type="entry name" value="GEO12009P1"/>
    <property type="match status" value="1"/>
</dbReference>
<dbReference type="PROSITE" id="PS00194">
    <property type="entry name" value="THIOREDOXIN_1"/>
    <property type="match status" value="1"/>
</dbReference>
<dbReference type="GO" id="GO:0015035">
    <property type="term" value="F:protein-disulfide reductase activity"/>
    <property type="evidence" value="ECO:0007669"/>
    <property type="project" value="InterPro"/>
</dbReference>
<gene>
    <name evidence="6" type="primary">trxA_48</name>
    <name evidence="6" type="ORF">SDC9_107978</name>
</gene>
<keyword evidence="2" id="KW-0249">Electron transport</keyword>
<evidence type="ECO:0000256" key="1">
    <source>
        <dbReference type="ARBA" id="ARBA00022448"/>
    </source>
</evidence>
<keyword evidence="3" id="KW-1015">Disulfide bond</keyword>
<dbReference type="PIRSF" id="PIRSF000077">
    <property type="entry name" value="Thioredoxin"/>
    <property type="match status" value="1"/>
</dbReference>
<dbReference type="GO" id="GO:0005737">
    <property type="term" value="C:cytoplasm"/>
    <property type="evidence" value="ECO:0007669"/>
    <property type="project" value="TreeGrafter"/>
</dbReference>
<keyword evidence="1" id="KW-0813">Transport</keyword>
<dbReference type="InterPro" id="IPR013766">
    <property type="entry name" value="Thioredoxin_domain"/>
</dbReference>
<dbReference type="InterPro" id="IPR036249">
    <property type="entry name" value="Thioredoxin-like_sf"/>
</dbReference>
<evidence type="ECO:0000256" key="4">
    <source>
        <dbReference type="ARBA" id="ARBA00023284"/>
    </source>
</evidence>
<dbReference type="NCBIfam" id="TIGR01068">
    <property type="entry name" value="thioredoxin"/>
    <property type="match status" value="1"/>
</dbReference>
<keyword evidence="4" id="KW-0676">Redox-active center</keyword>
<dbReference type="EMBL" id="VSSQ01018163">
    <property type="protein sequence ID" value="MPM61124.1"/>
    <property type="molecule type" value="Genomic_DNA"/>
</dbReference>
<evidence type="ECO:0000256" key="3">
    <source>
        <dbReference type="ARBA" id="ARBA00023157"/>
    </source>
</evidence>
<proteinExistence type="predicted"/>